<dbReference type="GO" id="GO:0004148">
    <property type="term" value="F:dihydrolipoyl dehydrogenase (NADH) activity"/>
    <property type="evidence" value="ECO:0007669"/>
    <property type="project" value="UniProtKB-EC"/>
</dbReference>
<evidence type="ECO:0000256" key="3">
    <source>
        <dbReference type="ARBA" id="ARBA00022827"/>
    </source>
</evidence>
<dbReference type="PANTHER" id="PTHR43014:SF5">
    <property type="entry name" value="GLUTATHIONE REDUCTASE (NADPH)"/>
    <property type="match status" value="1"/>
</dbReference>
<dbReference type="InterPro" id="IPR004099">
    <property type="entry name" value="Pyr_nucl-diS_OxRdtase_dimer"/>
</dbReference>
<keyword evidence="2" id="KW-0285">Flavoprotein</keyword>
<evidence type="ECO:0000313" key="6">
    <source>
        <dbReference type="EMBL" id="SUP52937.1"/>
    </source>
</evidence>
<dbReference type="AlphaFoldDB" id="A0A380NYB2"/>
<feature type="domain" description="FAD/NAD(P)-binding" evidence="5">
    <location>
        <begin position="2"/>
        <end position="60"/>
    </location>
</feature>
<dbReference type="InterPro" id="IPR036188">
    <property type="entry name" value="FAD/NAD-bd_sf"/>
</dbReference>
<dbReference type="SUPFAM" id="SSF51905">
    <property type="entry name" value="FAD/NAD(P)-binding domain"/>
    <property type="match status" value="1"/>
</dbReference>
<name>A0A380NYB2_WEIVI</name>
<dbReference type="Gene3D" id="3.30.390.30">
    <property type="match status" value="1"/>
</dbReference>
<proteinExistence type="predicted"/>
<evidence type="ECO:0000256" key="1">
    <source>
        <dbReference type="ARBA" id="ARBA00001974"/>
    </source>
</evidence>
<dbReference type="Pfam" id="PF07992">
    <property type="entry name" value="Pyr_redox_2"/>
    <property type="match status" value="1"/>
</dbReference>
<sequence>MGRPANVADLDLSAAGIELADHGGVKVNEHLQTTAENVYAVGDVAASPAPKLTPVAGFEGQYVVDVLTGRTTAAIVYPPTPHTVFAGPELSQVGVSLDQAQAAPEQYRVVTQKLGNWYTYNRIQDKTAQVSVITNQNDGVIVGAVVLATDAEELINYFTEMIAEKHTTDDLKKWIPVYPSVASDLSYLYE</sequence>
<evidence type="ECO:0000259" key="4">
    <source>
        <dbReference type="Pfam" id="PF02852"/>
    </source>
</evidence>
<dbReference type="EC" id="1.8.1.4" evidence="6"/>
<evidence type="ECO:0000313" key="7">
    <source>
        <dbReference type="Proteomes" id="UP000254621"/>
    </source>
</evidence>
<evidence type="ECO:0000259" key="5">
    <source>
        <dbReference type="Pfam" id="PF07992"/>
    </source>
</evidence>
<dbReference type="EMBL" id="UHIV01000001">
    <property type="protein sequence ID" value="SUP52937.1"/>
    <property type="molecule type" value="Genomic_DNA"/>
</dbReference>
<dbReference type="SUPFAM" id="SSF55424">
    <property type="entry name" value="FAD/NAD-linked reductases, dimerisation (C-terminal) domain"/>
    <property type="match status" value="1"/>
</dbReference>
<protein>
    <submittedName>
        <fullName evidence="6">Dihydrolipoyl dehydrogenase</fullName>
        <ecNumber evidence="6">1.8.1.4</ecNumber>
    </submittedName>
</protein>
<dbReference type="InterPro" id="IPR023753">
    <property type="entry name" value="FAD/NAD-binding_dom"/>
</dbReference>
<feature type="domain" description="Pyridine nucleotide-disulphide oxidoreductase dimerisation" evidence="4">
    <location>
        <begin position="80"/>
        <end position="183"/>
    </location>
</feature>
<dbReference type="PRINTS" id="PR00411">
    <property type="entry name" value="PNDRDTASEI"/>
</dbReference>
<evidence type="ECO:0000256" key="2">
    <source>
        <dbReference type="ARBA" id="ARBA00022630"/>
    </source>
</evidence>
<comment type="cofactor">
    <cofactor evidence="1">
        <name>FAD</name>
        <dbReference type="ChEBI" id="CHEBI:57692"/>
    </cofactor>
</comment>
<reference evidence="6 7" key="1">
    <citation type="submission" date="2018-06" db="EMBL/GenBank/DDBJ databases">
        <authorList>
            <consortium name="Pathogen Informatics"/>
            <person name="Doyle S."/>
        </authorList>
    </citation>
    <scope>NUCLEOTIDE SEQUENCE [LARGE SCALE GENOMIC DNA]</scope>
    <source>
        <strain evidence="6 7">NCTC13645</strain>
    </source>
</reference>
<dbReference type="Pfam" id="PF02852">
    <property type="entry name" value="Pyr_redox_dim"/>
    <property type="match status" value="1"/>
</dbReference>
<keyword evidence="3" id="KW-0274">FAD</keyword>
<dbReference type="PANTHER" id="PTHR43014">
    <property type="entry name" value="MERCURIC REDUCTASE"/>
    <property type="match status" value="1"/>
</dbReference>
<dbReference type="InterPro" id="IPR016156">
    <property type="entry name" value="FAD/NAD-linked_Rdtase_dimer_sf"/>
</dbReference>
<accession>A0A380NYB2</accession>
<dbReference type="Gene3D" id="3.50.50.60">
    <property type="entry name" value="FAD/NAD(P)-binding domain"/>
    <property type="match status" value="1"/>
</dbReference>
<gene>
    <name evidence="6" type="primary">pdhD_1</name>
    <name evidence="6" type="ORF">NCTC13645_00840</name>
</gene>
<organism evidence="6 7">
    <name type="scientific">Weissella viridescens</name>
    <name type="common">Lactobacillus viridescens</name>
    <dbReference type="NCBI Taxonomy" id="1629"/>
    <lineage>
        <taxon>Bacteria</taxon>
        <taxon>Bacillati</taxon>
        <taxon>Bacillota</taxon>
        <taxon>Bacilli</taxon>
        <taxon>Lactobacillales</taxon>
        <taxon>Lactobacillaceae</taxon>
        <taxon>Weissella</taxon>
    </lineage>
</organism>
<keyword evidence="6" id="KW-0560">Oxidoreductase</keyword>
<dbReference type="Proteomes" id="UP000254621">
    <property type="component" value="Unassembled WGS sequence"/>
</dbReference>